<gene>
    <name evidence="1" type="ORF">LCGC14_1985860</name>
</gene>
<dbReference type="AlphaFoldDB" id="A0A0F9F7T4"/>
<proteinExistence type="predicted"/>
<comment type="caution">
    <text evidence="1">The sequence shown here is derived from an EMBL/GenBank/DDBJ whole genome shotgun (WGS) entry which is preliminary data.</text>
</comment>
<sequence>MKDELKQRIIESMTWMVTYLKWQIDIEREHAGCQDMEGGYSDELTEAMDILKELEDD</sequence>
<accession>A0A0F9F7T4</accession>
<dbReference type="EMBL" id="LAZR01022306">
    <property type="protein sequence ID" value="KKL82323.1"/>
    <property type="molecule type" value="Genomic_DNA"/>
</dbReference>
<reference evidence="1" key="1">
    <citation type="journal article" date="2015" name="Nature">
        <title>Complex archaea that bridge the gap between prokaryotes and eukaryotes.</title>
        <authorList>
            <person name="Spang A."/>
            <person name="Saw J.H."/>
            <person name="Jorgensen S.L."/>
            <person name="Zaremba-Niedzwiedzka K."/>
            <person name="Martijn J."/>
            <person name="Lind A.E."/>
            <person name="van Eijk R."/>
            <person name="Schleper C."/>
            <person name="Guy L."/>
            <person name="Ettema T.J."/>
        </authorList>
    </citation>
    <scope>NUCLEOTIDE SEQUENCE</scope>
</reference>
<organism evidence="1">
    <name type="scientific">marine sediment metagenome</name>
    <dbReference type="NCBI Taxonomy" id="412755"/>
    <lineage>
        <taxon>unclassified sequences</taxon>
        <taxon>metagenomes</taxon>
        <taxon>ecological metagenomes</taxon>
    </lineage>
</organism>
<evidence type="ECO:0000313" key="1">
    <source>
        <dbReference type="EMBL" id="KKL82323.1"/>
    </source>
</evidence>
<name>A0A0F9F7T4_9ZZZZ</name>
<protein>
    <submittedName>
        <fullName evidence="1">Uncharacterized protein</fullName>
    </submittedName>
</protein>